<protein>
    <submittedName>
        <fullName evidence="1">Uncharacterized protein</fullName>
    </submittedName>
</protein>
<proteinExistence type="predicted"/>
<evidence type="ECO:0000313" key="1">
    <source>
        <dbReference type="EMBL" id="KAK2104499.1"/>
    </source>
</evidence>
<evidence type="ECO:0000313" key="2">
    <source>
        <dbReference type="Proteomes" id="UP001266305"/>
    </source>
</evidence>
<name>A0ABQ9V6B9_SAGOE</name>
<comment type="caution">
    <text evidence="1">The sequence shown here is derived from an EMBL/GenBank/DDBJ whole genome shotgun (WGS) entry which is preliminary data.</text>
</comment>
<dbReference type="EMBL" id="JASSZA010000008">
    <property type="protein sequence ID" value="KAK2104499.1"/>
    <property type="molecule type" value="Genomic_DNA"/>
</dbReference>
<accession>A0ABQ9V6B9</accession>
<organism evidence="1 2">
    <name type="scientific">Saguinus oedipus</name>
    <name type="common">Cotton-top tamarin</name>
    <name type="synonym">Oedipomidas oedipus</name>
    <dbReference type="NCBI Taxonomy" id="9490"/>
    <lineage>
        <taxon>Eukaryota</taxon>
        <taxon>Metazoa</taxon>
        <taxon>Chordata</taxon>
        <taxon>Craniata</taxon>
        <taxon>Vertebrata</taxon>
        <taxon>Euteleostomi</taxon>
        <taxon>Mammalia</taxon>
        <taxon>Eutheria</taxon>
        <taxon>Euarchontoglires</taxon>
        <taxon>Primates</taxon>
        <taxon>Haplorrhini</taxon>
        <taxon>Platyrrhini</taxon>
        <taxon>Cebidae</taxon>
        <taxon>Callitrichinae</taxon>
        <taxon>Saguinus</taxon>
    </lineage>
</organism>
<dbReference type="Proteomes" id="UP001266305">
    <property type="component" value="Unassembled WGS sequence"/>
</dbReference>
<gene>
    <name evidence="1" type="ORF">P7K49_018355</name>
</gene>
<reference evidence="1 2" key="1">
    <citation type="submission" date="2023-05" db="EMBL/GenBank/DDBJ databases">
        <title>B98-5 Cell Line De Novo Hybrid Assembly: An Optical Mapping Approach.</title>
        <authorList>
            <person name="Kananen K."/>
            <person name="Auerbach J.A."/>
            <person name="Kautto E."/>
            <person name="Blachly J.S."/>
        </authorList>
    </citation>
    <scope>NUCLEOTIDE SEQUENCE [LARGE SCALE GENOMIC DNA]</scope>
    <source>
        <strain evidence="1">B95-8</strain>
        <tissue evidence="1">Cell line</tissue>
    </source>
</reference>
<keyword evidence="2" id="KW-1185">Reference proteome</keyword>
<sequence length="74" mass="8239">MEWLLQNLTGWDTDTLSGRTRRTGSPGDIFHFRHLLKQVLATSLWLSLPGYLSLLARSLHFEAGGQGMLPATSN</sequence>